<evidence type="ECO:0000256" key="1">
    <source>
        <dbReference type="ARBA" id="ARBA00023002"/>
    </source>
</evidence>
<sequence>MRTVIIGTGVGGLAVARYLLAAGHEVEVYEQAEQLRTEGASLILWPNGTGVLRDLGLEPESFGSRMDAMDTLSEDGHTLLKIELTKMEKRFGHPTVVVPRGRLVEELAAGLPEGVLRYGKRCVGITEPPEGSSGPVVAEFEDGTKAEADLLIGADGHRSVIRRHLHGETPASYTGYATWHGLTRVPVALPDDNRGLVFHGKAGFATIFAAGNGQVQWVFVTPWAEGDRVPRGVRDERTGEFGDFAEVSATRNLRERFGHLKSPVPELLAELTDDEIGVFPHILHRVPEVWGRGRVTLLGDAVHAVPPTLAQGVNQTLEDVWSLQRALGAPGDDTTEQRLRAHESVRSKKLQRLHTIAKGAENRPAPPRVLRFTPGLVPYTAMTSWTVKTFSDFLS</sequence>
<gene>
    <name evidence="4" type="ORF">OG327_27345</name>
</gene>
<dbReference type="EMBL" id="CP108264">
    <property type="protein sequence ID" value="WTU76745.1"/>
    <property type="molecule type" value="Genomic_DNA"/>
</dbReference>
<organism evidence="4">
    <name type="scientific">Streptomyces sp. NBC_00049</name>
    <dbReference type="NCBI Taxonomy" id="2903617"/>
    <lineage>
        <taxon>Bacteria</taxon>
        <taxon>Bacillati</taxon>
        <taxon>Actinomycetota</taxon>
        <taxon>Actinomycetes</taxon>
        <taxon>Kitasatosporales</taxon>
        <taxon>Streptomycetaceae</taxon>
        <taxon>Streptomyces</taxon>
    </lineage>
</organism>
<evidence type="ECO:0000313" key="4">
    <source>
        <dbReference type="EMBL" id="WTU76745.1"/>
    </source>
</evidence>
<accession>A0AAU2JXT9</accession>
<dbReference type="PRINTS" id="PR00420">
    <property type="entry name" value="RNGMNOXGNASE"/>
</dbReference>
<dbReference type="PANTHER" id="PTHR13789">
    <property type="entry name" value="MONOOXYGENASE"/>
    <property type="match status" value="1"/>
</dbReference>
<dbReference type="GO" id="GO:0004497">
    <property type="term" value="F:monooxygenase activity"/>
    <property type="evidence" value="ECO:0007669"/>
    <property type="project" value="UniProtKB-KW"/>
</dbReference>
<evidence type="ECO:0000256" key="2">
    <source>
        <dbReference type="ARBA" id="ARBA00023033"/>
    </source>
</evidence>
<dbReference type="Gene3D" id="3.50.50.60">
    <property type="entry name" value="FAD/NAD(P)-binding domain"/>
    <property type="match status" value="1"/>
</dbReference>
<feature type="domain" description="FAD-binding" evidence="3">
    <location>
        <begin position="3"/>
        <end position="351"/>
    </location>
</feature>
<reference evidence="4" key="1">
    <citation type="submission" date="2022-10" db="EMBL/GenBank/DDBJ databases">
        <title>The complete genomes of actinobacterial strains from the NBC collection.</title>
        <authorList>
            <person name="Joergensen T.S."/>
            <person name="Alvarez Arevalo M."/>
            <person name="Sterndorff E.B."/>
            <person name="Faurdal D."/>
            <person name="Vuksanovic O."/>
            <person name="Mourched A.-S."/>
            <person name="Charusanti P."/>
            <person name="Shaw S."/>
            <person name="Blin K."/>
            <person name="Weber T."/>
        </authorList>
    </citation>
    <scope>NUCLEOTIDE SEQUENCE</scope>
    <source>
        <strain evidence="4">NBC_00049</strain>
    </source>
</reference>
<name>A0AAU2JXT9_9ACTN</name>
<keyword evidence="2 4" id="KW-0503">Monooxygenase</keyword>
<proteinExistence type="predicted"/>
<dbReference type="InterPro" id="IPR050493">
    <property type="entry name" value="FAD-dep_Monooxygenase_BioMet"/>
</dbReference>
<dbReference type="InterPro" id="IPR002938">
    <property type="entry name" value="FAD-bd"/>
</dbReference>
<dbReference type="SUPFAM" id="SSF51905">
    <property type="entry name" value="FAD/NAD(P)-binding domain"/>
    <property type="match status" value="1"/>
</dbReference>
<protein>
    <submittedName>
        <fullName evidence="4">FAD-dependent monooxygenase</fullName>
    </submittedName>
</protein>
<evidence type="ECO:0000259" key="3">
    <source>
        <dbReference type="Pfam" id="PF01494"/>
    </source>
</evidence>
<dbReference type="GO" id="GO:0071949">
    <property type="term" value="F:FAD binding"/>
    <property type="evidence" value="ECO:0007669"/>
    <property type="project" value="InterPro"/>
</dbReference>
<dbReference type="Pfam" id="PF01494">
    <property type="entry name" value="FAD_binding_3"/>
    <property type="match status" value="1"/>
</dbReference>
<dbReference type="InterPro" id="IPR036188">
    <property type="entry name" value="FAD/NAD-bd_sf"/>
</dbReference>
<dbReference type="AlphaFoldDB" id="A0AAU2JXT9"/>
<dbReference type="PANTHER" id="PTHR13789:SF309">
    <property type="entry name" value="PUTATIVE (AFU_ORTHOLOGUE AFUA_6G14510)-RELATED"/>
    <property type="match status" value="1"/>
</dbReference>
<keyword evidence="1" id="KW-0560">Oxidoreductase</keyword>